<proteinExistence type="predicted"/>
<evidence type="ECO:0000256" key="2">
    <source>
        <dbReference type="SAM" id="MobiDB-lite"/>
    </source>
</evidence>
<dbReference type="AlphaFoldDB" id="A0AAQ3SCT3"/>
<dbReference type="Proteomes" id="UP001374535">
    <property type="component" value="Chromosome 1"/>
</dbReference>
<protein>
    <submittedName>
        <fullName evidence="3">Uncharacterized protein</fullName>
    </submittedName>
</protein>
<dbReference type="PANTHER" id="PTHR15073:SF1">
    <property type="entry name" value="RETICULOCYTE-BINDING PROTEIN HOMOLOG 2A"/>
    <property type="match status" value="1"/>
</dbReference>
<evidence type="ECO:0000313" key="3">
    <source>
        <dbReference type="EMBL" id="WVZ24091.1"/>
    </source>
</evidence>
<organism evidence="3 4">
    <name type="scientific">Vigna mungo</name>
    <name type="common">Black gram</name>
    <name type="synonym">Phaseolus mungo</name>
    <dbReference type="NCBI Taxonomy" id="3915"/>
    <lineage>
        <taxon>Eukaryota</taxon>
        <taxon>Viridiplantae</taxon>
        <taxon>Streptophyta</taxon>
        <taxon>Embryophyta</taxon>
        <taxon>Tracheophyta</taxon>
        <taxon>Spermatophyta</taxon>
        <taxon>Magnoliopsida</taxon>
        <taxon>eudicotyledons</taxon>
        <taxon>Gunneridae</taxon>
        <taxon>Pentapetalae</taxon>
        <taxon>rosids</taxon>
        <taxon>fabids</taxon>
        <taxon>Fabales</taxon>
        <taxon>Fabaceae</taxon>
        <taxon>Papilionoideae</taxon>
        <taxon>50 kb inversion clade</taxon>
        <taxon>NPAAA clade</taxon>
        <taxon>indigoferoid/millettioid clade</taxon>
        <taxon>Phaseoleae</taxon>
        <taxon>Vigna</taxon>
    </lineage>
</organism>
<gene>
    <name evidence="3" type="ORF">V8G54_002635</name>
</gene>
<feature type="region of interest" description="Disordered" evidence="2">
    <location>
        <begin position="213"/>
        <end position="314"/>
    </location>
</feature>
<dbReference type="InterPro" id="IPR051483">
    <property type="entry name" value="MAP7_domain-containing"/>
</dbReference>
<reference evidence="3 4" key="1">
    <citation type="journal article" date="2023" name="Life. Sci Alliance">
        <title>Evolutionary insights into 3D genome organization and epigenetic landscape of Vigna mungo.</title>
        <authorList>
            <person name="Junaid A."/>
            <person name="Singh B."/>
            <person name="Bhatia S."/>
        </authorList>
    </citation>
    <scope>NUCLEOTIDE SEQUENCE [LARGE SCALE GENOMIC DNA]</scope>
    <source>
        <strain evidence="3">Urdbean</strain>
    </source>
</reference>
<name>A0AAQ3SCT3_VIGMU</name>
<evidence type="ECO:0000256" key="1">
    <source>
        <dbReference type="ARBA" id="ARBA00023054"/>
    </source>
</evidence>
<feature type="compositionally biased region" description="Basic and acidic residues" evidence="2">
    <location>
        <begin position="278"/>
        <end position="303"/>
    </location>
</feature>
<keyword evidence="1" id="KW-0175">Coiled coil</keyword>
<keyword evidence="4" id="KW-1185">Reference proteome</keyword>
<evidence type="ECO:0000313" key="4">
    <source>
        <dbReference type="Proteomes" id="UP001374535"/>
    </source>
</evidence>
<dbReference type="PANTHER" id="PTHR15073">
    <property type="entry name" value="MICROTUBULE-ASSOCIATED PROTEIN"/>
    <property type="match status" value="1"/>
</dbReference>
<feature type="compositionally biased region" description="Basic and acidic residues" evidence="2">
    <location>
        <begin position="213"/>
        <end position="268"/>
    </location>
</feature>
<dbReference type="EMBL" id="CP144700">
    <property type="protein sequence ID" value="WVZ24091.1"/>
    <property type="molecule type" value="Genomic_DNA"/>
</dbReference>
<accession>A0AAQ3SCT3</accession>
<sequence>MVSSCWSRESQRRHWVFRGSWAGFFECRVEDGDAREEMMEKKTIARRSNLEDDLAVVDGATATQSGSHGAAWHWCFNGGSGSLRIGGEDGGDTTMSTICGFDGGGHGGSRLATRLMVVEIGFGGDKVGGSGDKVGGSDDKGSCAEVGGKADVADEGGVFGVVEGATPVPKMCIKAQFMYPSKSTLPISKPTASNLSKIEVKARLKELMDKKREREIERKEEERREEREKKKKREEKERREEERREEKERREEEIREEEKKKEEKNKKREREKKKKKREEKERREEERREEKERREEEIREEEKKRRRKKRAGTYGQSTKFVEAFFKEPTLGLLKHHQQGALSVGARFTANGLPCSRAPRCHQERGAQAPTELPEAPFGCIFHVTQHVFLDSS</sequence>